<dbReference type="GO" id="GO:0004497">
    <property type="term" value="F:monooxygenase activity"/>
    <property type="evidence" value="ECO:0007669"/>
    <property type="project" value="UniProtKB-KW"/>
</dbReference>
<dbReference type="SUPFAM" id="SSF51679">
    <property type="entry name" value="Bacterial luciferase-like"/>
    <property type="match status" value="1"/>
</dbReference>
<dbReference type="InterPro" id="IPR016215">
    <property type="entry name" value="NTA_MOA"/>
</dbReference>
<organism evidence="8 9">
    <name type="scientific">Bordetella genomosp. 12</name>
    <dbReference type="NCBI Taxonomy" id="463035"/>
    <lineage>
        <taxon>Bacteria</taxon>
        <taxon>Pseudomonadati</taxon>
        <taxon>Pseudomonadota</taxon>
        <taxon>Betaproteobacteria</taxon>
        <taxon>Burkholderiales</taxon>
        <taxon>Alcaligenaceae</taxon>
        <taxon>Bordetella</taxon>
    </lineage>
</organism>
<keyword evidence="4" id="KW-0503">Monooxygenase</keyword>
<dbReference type="PANTHER" id="PTHR30011:SF16">
    <property type="entry name" value="C2H2 FINGER DOMAIN TRANSCRIPTION FACTOR (EUROFUNG)-RELATED"/>
    <property type="match status" value="1"/>
</dbReference>
<protein>
    <recommendedName>
        <fullName evidence="7">Luciferase-like domain-containing protein</fullName>
    </recommendedName>
</protein>
<feature type="binding site" evidence="6">
    <location>
        <position position="225"/>
    </location>
    <ligand>
        <name>FMN</name>
        <dbReference type="ChEBI" id="CHEBI:58210"/>
    </ligand>
</feature>
<evidence type="ECO:0000256" key="4">
    <source>
        <dbReference type="ARBA" id="ARBA00023033"/>
    </source>
</evidence>
<evidence type="ECO:0000256" key="6">
    <source>
        <dbReference type="PIRSR" id="PIRSR000337-1"/>
    </source>
</evidence>
<evidence type="ECO:0000313" key="9">
    <source>
        <dbReference type="Proteomes" id="UP000216429"/>
    </source>
</evidence>
<evidence type="ECO:0000256" key="3">
    <source>
        <dbReference type="ARBA" id="ARBA00023002"/>
    </source>
</evidence>
<dbReference type="RefSeq" id="WP_094815994.1">
    <property type="nucleotide sequence ID" value="NZ_NEVU01000003.1"/>
</dbReference>
<evidence type="ECO:0000259" key="7">
    <source>
        <dbReference type="Pfam" id="PF00296"/>
    </source>
</evidence>
<keyword evidence="9" id="KW-1185">Reference proteome</keyword>
<gene>
    <name evidence="8" type="ORF">CAL22_19465</name>
</gene>
<evidence type="ECO:0000313" key="8">
    <source>
        <dbReference type="EMBL" id="OZI71960.1"/>
    </source>
</evidence>
<feature type="binding site" evidence="6">
    <location>
        <position position="154"/>
    </location>
    <ligand>
        <name>FMN</name>
        <dbReference type="ChEBI" id="CHEBI:58210"/>
    </ligand>
</feature>
<dbReference type="OrthoDB" id="4505903at2"/>
<keyword evidence="1 6" id="KW-0285">Flavoprotein</keyword>
<comment type="caution">
    <text evidence="8">The sequence shown here is derived from an EMBL/GenBank/DDBJ whole genome shotgun (WGS) entry which is preliminary data.</text>
</comment>
<keyword evidence="2 6" id="KW-0288">FMN</keyword>
<name>A0A261VEF3_9BORD</name>
<dbReference type="InterPro" id="IPR036661">
    <property type="entry name" value="Luciferase-like_sf"/>
</dbReference>
<evidence type="ECO:0000256" key="5">
    <source>
        <dbReference type="ARBA" id="ARBA00033748"/>
    </source>
</evidence>
<evidence type="ECO:0000256" key="1">
    <source>
        <dbReference type="ARBA" id="ARBA00022630"/>
    </source>
</evidence>
<feature type="binding site" evidence="6">
    <location>
        <position position="150"/>
    </location>
    <ligand>
        <name>FMN</name>
        <dbReference type="ChEBI" id="CHEBI:58210"/>
    </ligand>
</feature>
<dbReference type="PIRSF" id="PIRSF000337">
    <property type="entry name" value="NTA_MOA"/>
    <property type="match status" value="1"/>
</dbReference>
<feature type="binding site" evidence="6">
    <location>
        <position position="55"/>
    </location>
    <ligand>
        <name>FMN</name>
        <dbReference type="ChEBI" id="CHEBI:58210"/>
    </ligand>
</feature>
<dbReference type="InterPro" id="IPR011251">
    <property type="entry name" value="Luciferase-like_dom"/>
</dbReference>
<comment type="similarity">
    <text evidence="5">Belongs to the NtaA/SnaA/DszA monooxygenase family.</text>
</comment>
<keyword evidence="3" id="KW-0560">Oxidoreductase</keyword>
<dbReference type="InterPro" id="IPR051260">
    <property type="entry name" value="Diverse_substr_monoxygenases"/>
</dbReference>
<sequence length="433" mass="48277">MLLAYFLSHSASPHTVGQWRLPRSFQGLRYDRPEYWEHVARAAERGGIDMIFLSDSYSIYETYRGSSDDTLRFAVQCPRHDPLPLIPIMARVTQHVGFVATLSTAFLPPFWTARMFATLDHLTEGRVGWNLVTTAGELEAKQFGQTLDEHDQRYARAEEYLALCRSLWDSWAPDAIVADRVQGIFADPKKVAPIDFQGEYFSSHGRFTVPHSPQGHPLIAQAGSSSAGSAFAGRHADLVFGLRHSTQGMREFQTRVHDVARQANRRPEDVRILWGIVPIVAETRTEALRKQQAIRDNVTVEAGLTMLSAFLNIDLSQFDPDLPFPDIAETSGIRGHLSVITEDFPRDTPLAEIARHFAAGQGPHIVGTAAEVADKLQQLLHEGGGDGFICISHTLPGCMDEFSDLVIPELRRRGLRPSGYDHRTLRDRVSASS</sequence>
<feature type="binding site" evidence="6">
    <location>
        <position position="101"/>
    </location>
    <ligand>
        <name>FMN</name>
        <dbReference type="ChEBI" id="CHEBI:58210"/>
    </ligand>
</feature>
<evidence type="ECO:0000256" key="2">
    <source>
        <dbReference type="ARBA" id="ARBA00022643"/>
    </source>
</evidence>
<dbReference type="GO" id="GO:0016705">
    <property type="term" value="F:oxidoreductase activity, acting on paired donors, with incorporation or reduction of molecular oxygen"/>
    <property type="evidence" value="ECO:0007669"/>
    <property type="project" value="InterPro"/>
</dbReference>
<dbReference type="Pfam" id="PF00296">
    <property type="entry name" value="Bac_luciferase"/>
    <property type="match status" value="1"/>
</dbReference>
<dbReference type="Proteomes" id="UP000216429">
    <property type="component" value="Unassembled WGS sequence"/>
</dbReference>
<dbReference type="Gene3D" id="3.20.20.30">
    <property type="entry name" value="Luciferase-like domain"/>
    <property type="match status" value="1"/>
</dbReference>
<feature type="binding site" evidence="6">
    <location>
        <position position="224"/>
    </location>
    <ligand>
        <name>FMN</name>
        <dbReference type="ChEBI" id="CHEBI:58210"/>
    </ligand>
</feature>
<dbReference type="AlphaFoldDB" id="A0A261VEF3"/>
<dbReference type="EMBL" id="NEVU01000003">
    <property type="protein sequence ID" value="OZI71960.1"/>
    <property type="molecule type" value="Genomic_DNA"/>
</dbReference>
<feature type="domain" description="Luciferase-like" evidence="7">
    <location>
        <begin position="24"/>
        <end position="386"/>
    </location>
</feature>
<reference evidence="9" key="1">
    <citation type="submission" date="2017-05" db="EMBL/GenBank/DDBJ databases">
        <title>Complete and WGS of Bordetella genogroups.</title>
        <authorList>
            <person name="Spilker T."/>
            <person name="Lipuma J."/>
        </authorList>
    </citation>
    <scope>NUCLEOTIDE SEQUENCE [LARGE SCALE GENOMIC DNA]</scope>
    <source>
        <strain evidence="9">AU6712</strain>
    </source>
</reference>
<proteinExistence type="inferred from homology"/>
<accession>A0A261VEF3</accession>
<dbReference type="NCBIfam" id="TIGR03860">
    <property type="entry name" value="FMN_nitrolo"/>
    <property type="match status" value="1"/>
</dbReference>
<dbReference type="PANTHER" id="PTHR30011">
    <property type="entry name" value="ALKANESULFONATE MONOOXYGENASE-RELATED"/>
    <property type="match status" value="1"/>
</dbReference>